<accession>A0A1Y1X351</accession>
<sequence length="80" mass="9127">MNNFENLRNYLKLNFEFLEYSKGFIVAKAAKLVNISCPNGCSCLFHNNLFNSLFVTSDNSSVDNRIYNIVKGYKSSSNNM</sequence>
<comment type="caution">
    <text evidence="1">The sequence shown here is derived from an EMBL/GenBank/DDBJ whole genome shotgun (WGS) entry which is preliminary data.</text>
</comment>
<keyword evidence="2" id="KW-1185">Reference proteome</keyword>
<gene>
    <name evidence="1" type="ORF">BCR32DRAFT_280709</name>
</gene>
<name>A0A1Y1X351_9FUNG</name>
<dbReference type="AlphaFoldDB" id="A0A1Y1X351"/>
<dbReference type="Proteomes" id="UP000193944">
    <property type="component" value="Unassembled WGS sequence"/>
</dbReference>
<reference evidence="1 2" key="1">
    <citation type="submission" date="2016-08" db="EMBL/GenBank/DDBJ databases">
        <title>A Parts List for Fungal Cellulosomes Revealed by Comparative Genomics.</title>
        <authorList>
            <consortium name="DOE Joint Genome Institute"/>
            <person name="Haitjema C.H."/>
            <person name="Gilmore S.P."/>
            <person name="Henske J.K."/>
            <person name="Solomon K.V."/>
            <person name="De Groot R."/>
            <person name="Kuo A."/>
            <person name="Mondo S.J."/>
            <person name="Salamov A.A."/>
            <person name="Labutti K."/>
            <person name="Zhao Z."/>
            <person name="Chiniquy J."/>
            <person name="Barry K."/>
            <person name="Brewer H.M."/>
            <person name="Purvine S.O."/>
            <person name="Wright A.T."/>
            <person name="Boxma B."/>
            <person name="Van Alen T."/>
            <person name="Hackstein J.H."/>
            <person name="Baker S.E."/>
            <person name="Grigoriev I.V."/>
            <person name="O'Malley M.A."/>
        </authorList>
    </citation>
    <scope>NUCLEOTIDE SEQUENCE [LARGE SCALE GENOMIC DNA]</scope>
    <source>
        <strain evidence="1 2">S4</strain>
    </source>
</reference>
<organism evidence="1 2">
    <name type="scientific">Anaeromyces robustus</name>
    <dbReference type="NCBI Taxonomy" id="1754192"/>
    <lineage>
        <taxon>Eukaryota</taxon>
        <taxon>Fungi</taxon>
        <taxon>Fungi incertae sedis</taxon>
        <taxon>Chytridiomycota</taxon>
        <taxon>Chytridiomycota incertae sedis</taxon>
        <taxon>Neocallimastigomycetes</taxon>
        <taxon>Neocallimastigales</taxon>
        <taxon>Neocallimastigaceae</taxon>
        <taxon>Anaeromyces</taxon>
    </lineage>
</organism>
<proteinExistence type="predicted"/>
<evidence type="ECO:0000313" key="2">
    <source>
        <dbReference type="Proteomes" id="UP000193944"/>
    </source>
</evidence>
<protein>
    <submittedName>
        <fullName evidence="1">Uncharacterized protein</fullName>
    </submittedName>
</protein>
<dbReference type="EMBL" id="MCFG01000151">
    <property type="protein sequence ID" value="ORX80240.1"/>
    <property type="molecule type" value="Genomic_DNA"/>
</dbReference>
<reference evidence="1 2" key="2">
    <citation type="submission" date="2016-08" db="EMBL/GenBank/DDBJ databases">
        <title>Pervasive Adenine N6-methylation of Active Genes in Fungi.</title>
        <authorList>
            <consortium name="DOE Joint Genome Institute"/>
            <person name="Mondo S.J."/>
            <person name="Dannebaum R.O."/>
            <person name="Kuo R.C."/>
            <person name="Labutti K."/>
            <person name="Haridas S."/>
            <person name="Kuo A."/>
            <person name="Salamov A."/>
            <person name="Ahrendt S.R."/>
            <person name="Lipzen A."/>
            <person name="Sullivan W."/>
            <person name="Andreopoulos W.B."/>
            <person name="Clum A."/>
            <person name="Lindquist E."/>
            <person name="Daum C."/>
            <person name="Ramamoorthy G.K."/>
            <person name="Gryganskyi A."/>
            <person name="Culley D."/>
            <person name="Magnuson J.K."/>
            <person name="James T.Y."/>
            <person name="O'Malley M.A."/>
            <person name="Stajich J.E."/>
            <person name="Spatafora J.W."/>
            <person name="Visel A."/>
            <person name="Grigoriev I.V."/>
        </authorList>
    </citation>
    <scope>NUCLEOTIDE SEQUENCE [LARGE SCALE GENOMIC DNA]</scope>
    <source>
        <strain evidence="1 2">S4</strain>
    </source>
</reference>
<evidence type="ECO:0000313" key="1">
    <source>
        <dbReference type="EMBL" id="ORX80240.1"/>
    </source>
</evidence>